<organism evidence="3 4">
    <name type="scientific">Lynx pardinus</name>
    <name type="common">Iberian lynx</name>
    <name type="synonym">Felis pardina</name>
    <dbReference type="NCBI Taxonomy" id="191816"/>
    <lineage>
        <taxon>Eukaryota</taxon>
        <taxon>Metazoa</taxon>
        <taxon>Chordata</taxon>
        <taxon>Craniata</taxon>
        <taxon>Vertebrata</taxon>
        <taxon>Euteleostomi</taxon>
        <taxon>Mammalia</taxon>
        <taxon>Eutheria</taxon>
        <taxon>Laurasiatheria</taxon>
        <taxon>Carnivora</taxon>
        <taxon>Feliformia</taxon>
        <taxon>Felidae</taxon>
        <taxon>Felinae</taxon>
        <taxon>Lynx</taxon>
    </lineage>
</organism>
<keyword evidence="4" id="KW-1185">Reference proteome</keyword>
<feature type="region of interest" description="Disordered" evidence="1">
    <location>
        <begin position="327"/>
        <end position="395"/>
    </location>
</feature>
<gene>
    <name evidence="3" type="ORF">LYPA_23C014869</name>
</gene>
<keyword evidence="2" id="KW-0812">Transmembrane</keyword>
<evidence type="ECO:0000313" key="3">
    <source>
        <dbReference type="EMBL" id="VFV20953.1"/>
    </source>
</evidence>
<reference evidence="3 4" key="1">
    <citation type="submission" date="2019-01" db="EMBL/GenBank/DDBJ databases">
        <authorList>
            <person name="Alioto T."/>
            <person name="Alioto T."/>
        </authorList>
    </citation>
    <scope>NUCLEOTIDE SEQUENCE [LARGE SCALE GENOMIC DNA]</scope>
</reference>
<dbReference type="GO" id="GO:0016740">
    <property type="term" value="F:transferase activity"/>
    <property type="evidence" value="ECO:0007669"/>
    <property type="project" value="UniProtKB-KW"/>
</dbReference>
<dbReference type="AlphaFoldDB" id="A0A485MMC6"/>
<evidence type="ECO:0000313" key="4">
    <source>
        <dbReference type="Proteomes" id="UP000386466"/>
    </source>
</evidence>
<evidence type="ECO:0000256" key="2">
    <source>
        <dbReference type="SAM" id="Phobius"/>
    </source>
</evidence>
<feature type="transmembrane region" description="Helical" evidence="2">
    <location>
        <begin position="21"/>
        <end position="38"/>
    </location>
</feature>
<evidence type="ECO:0000256" key="1">
    <source>
        <dbReference type="SAM" id="MobiDB-lite"/>
    </source>
</evidence>
<dbReference type="EMBL" id="CAAGRJ010003175">
    <property type="protein sequence ID" value="VFV20953.1"/>
    <property type="molecule type" value="Genomic_DNA"/>
</dbReference>
<dbReference type="Proteomes" id="UP000386466">
    <property type="component" value="Unassembled WGS sequence"/>
</dbReference>
<accession>A0A485MMC6</accession>
<keyword evidence="3" id="KW-0808">Transferase</keyword>
<protein>
    <submittedName>
        <fullName evidence="3">Carbohydrate sulfotransferase 3</fullName>
    </submittedName>
</protein>
<keyword evidence="2" id="KW-0472">Membrane</keyword>
<keyword evidence="2" id="KW-1133">Transmembrane helix</keyword>
<sequence length="440" mass="48501">MEKGLAFPQDCRDLLHSLRMKSKYALFLAFVVVVFVFIEKENKIISRVSDRLKQIPQPLADANSTDPALILADNASLLSLSELDSAFTQLQGRLRNLSLQLGVEPDVVQLDKRQKAQGFPNATVSPLGCPQFQEYWKLLFTSKGQSRIGKFRCLTSFEILWSPCPLSFHDYIPGGRIGCMCFHGYECSASPMDPAHTVDQVFHLGKYPASSTTGLELGTPGVSISSVCPRPSSPGSPAPSWILQTLSFLPRPRPCVLFHGHMVRDTPFVAMCGQESWRPPPQSKINKKKLAAVGKGVTSHMKQGRAQPCWRKSIPEFWNMPVRPRDAGSWRSPEHSVSMQSEVCGGGEGSDSTCSRVMWGPHSHRDTGLQLGEGRHPSKERRARAHAPPPAPGLSNAKAAFSTARALFYLQLGHLCVSMSVQRPQSYWITGPPYSSMTSS</sequence>
<proteinExistence type="predicted"/>
<name>A0A485MMC6_LYNPA</name>
<feature type="compositionally biased region" description="Basic and acidic residues" evidence="1">
    <location>
        <begin position="363"/>
        <end position="377"/>
    </location>
</feature>